<feature type="repeat" description="PPR" evidence="3">
    <location>
        <begin position="348"/>
        <end position="382"/>
    </location>
</feature>
<sequence>MLPFTRCILQNLLSKRQFVSASSQFKSQLDLTHRTLHVSSSLESNFRRSNVTNLISLSKSHNEDPKKTPNHDEFSSDVEKSYRILRKFHSRVPKLELALNESGIELRPGLIERVLNRCGDAGNLGYRFFVWAAKRPNYHRHSYQIYKSMTQLLSKMRQFEAVWSLIEEMRKENPDLIEPELFVVLVKRFEGEEIVKRAVEVLDEMPEPDEYVFACLLDALCKNGRVKDGARLFEDMRVRFRSKRGYFVSLLCGWCGEGRMIEAKYVLVQMEEAGFEPDVVDYSVLISGYALAGRMADGYGVLRDMRRRGFEPSVNCYTVLIQGLCKVGRMEEAMSVFVEMGRYECEADSVTYTELVSGFCKLGKIDKCYSLLDEMIKKGLMPSQLTYMHIMAGLEKRENLDECLELMEKMKQIGYGLDLDIYNVVIRLACKLGEVKEAVRLWNEMEANGLCPEVDTFVIMINGLTSQVCLLEACEHFKEMVSRGLFSVPQYVTLKSLLNSVLKDKKLEMAEDVWSCITSKGASELNVSSWTIWIHALFSKGYVKEACSYCVEMIEMDFMLQPDTFAKLMKGLKKLYNREFAVEITEKVRNMAAERGISFKMYKRRGVDDLTEKAKGRKDREGKRKRRTP</sequence>
<dbReference type="InterPro" id="IPR011990">
    <property type="entry name" value="TPR-like_helical_dom_sf"/>
</dbReference>
<dbReference type="Gene3D" id="1.25.40.10">
    <property type="entry name" value="Tetratricopeptide repeat domain"/>
    <property type="match status" value="4"/>
</dbReference>
<evidence type="ECO:0008006" key="7">
    <source>
        <dbReference type="Google" id="ProtNLM"/>
    </source>
</evidence>
<evidence type="ECO:0000256" key="4">
    <source>
        <dbReference type="SAM" id="MobiDB-lite"/>
    </source>
</evidence>
<protein>
    <recommendedName>
        <fullName evidence="7">Pentatricopeptide repeat-containing protein</fullName>
    </recommendedName>
</protein>
<organism evidence="5 6">
    <name type="scientific">Eruca vesicaria subsp. sativa</name>
    <name type="common">Garden rocket</name>
    <name type="synonym">Eruca sativa</name>
    <dbReference type="NCBI Taxonomy" id="29727"/>
    <lineage>
        <taxon>Eukaryota</taxon>
        <taxon>Viridiplantae</taxon>
        <taxon>Streptophyta</taxon>
        <taxon>Embryophyta</taxon>
        <taxon>Tracheophyta</taxon>
        <taxon>Spermatophyta</taxon>
        <taxon>Magnoliopsida</taxon>
        <taxon>eudicotyledons</taxon>
        <taxon>Gunneridae</taxon>
        <taxon>Pentapetalae</taxon>
        <taxon>rosids</taxon>
        <taxon>malvids</taxon>
        <taxon>Brassicales</taxon>
        <taxon>Brassicaceae</taxon>
        <taxon>Brassiceae</taxon>
        <taxon>Eruca</taxon>
    </lineage>
</organism>
<dbReference type="Pfam" id="PF12854">
    <property type="entry name" value="PPR_1"/>
    <property type="match status" value="2"/>
</dbReference>
<proteinExistence type="inferred from homology"/>
<dbReference type="Pfam" id="PF13041">
    <property type="entry name" value="PPR_2"/>
    <property type="match status" value="2"/>
</dbReference>
<dbReference type="InterPro" id="IPR002885">
    <property type="entry name" value="PPR_rpt"/>
</dbReference>
<dbReference type="PANTHER" id="PTHR47447">
    <property type="entry name" value="OS03G0856100 PROTEIN"/>
    <property type="match status" value="1"/>
</dbReference>
<dbReference type="NCBIfam" id="TIGR00756">
    <property type="entry name" value="PPR"/>
    <property type="match status" value="6"/>
</dbReference>
<keyword evidence="2" id="KW-0677">Repeat</keyword>
<feature type="repeat" description="PPR" evidence="3">
    <location>
        <begin position="313"/>
        <end position="347"/>
    </location>
</feature>
<feature type="repeat" description="PPR" evidence="3">
    <location>
        <begin position="278"/>
        <end position="312"/>
    </location>
</feature>
<evidence type="ECO:0000256" key="3">
    <source>
        <dbReference type="PROSITE-ProRule" id="PRU00708"/>
    </source>
</evidence>
<reference evidence="5 6" key="1">
    <citation type="submission" date="2022-03" db="EMBL/GenBank/DDBJ databases">
        <authorList>
            <person name="Macdonald S."/>
            <person name="Ahmed S."/>
            <person name="Newling K."/>
        </authorList>
    </citation>
    <scope>NUCLEOTIDE SEQUENCE [LARGE SCALE GENOMIC DNA]</scope>
</reference>
<feature type="compositionally biased region" description="Basic and acidic residues" evidence="4">
    <location>
        <begin position="610"/>
        <end position="622"/>
    </location>
</feature>
<comment type="caution">
    <text evidence="5">The sequence shown here is derived from an EMBL/GenBank/DDBJ whole genome shotgun (WGS) entry which is preliminary data.</text>
</comment>
<accession>A0ABC8KZ87</accession>
<dbReference type="Pfam" id="PF01535">
    <property type="entry name" value="PPR"/>
    <property type="match status" value="3"/>
</dbReference>
<keyword evidence="6" id="KW-1185">Reference proteome</keyword>
<dbReference type="PROSITE" id="PS51375">
    <property type="entry name" value="PPR"/>
    <property type="match status" value="6"/>
</dbReference>
<feature type="repeat" description="PPR" evidence="3">
    <location>
        <begin position="418"/>
        <end position="452"/>
    </location>
</feature>
<dbReference type="PANTHER" id="PTHR47447:SF28">
    <property type="entry name" value="PENTACOTRIPEPTIDE-REPEAT REGION OF PRORP DOMAIN-CONTAINING PROTEIN"/>
    <property type="match status" value="1"/>
</dbReference>
<gene>
    <name evidence="5" type="ORF">ERUC_LOCUS29824</name>
</gene>
<evidence type="ECO:0000256" key="1">
    <source>
        <dbReference type="ARBA" id="ARBA00007626"/>
    </source>
</evidence>
<evidence type="ECO:0000256" key="2">
    <source>
        <dbReference type="ARBA" id="ARBA00022737"/>
    </source>
</evidence>
<dbReference type="AlphaFoldDB" id="A0ABC8KZ87"/>
<feature type="repeat" description="PPR" evidence="3">
    <location>
        <begin position="209"/>
        <end position="239"/>
    </location>
</feature>
<feature type="repeat" description="PPR" evidence="3">
    <location>
        <begin position="243"/>
        <end position="277"/>
    </location>
</feature>
<comment type="similarity">
    <text evidence="1">Belongs to the PPR family. P subfamily.</text>
</comment>
<dbReference type="EMBL" id="CAKOAT010375155">
    <property type="protein sequence ID" value="CAH8364068.1"/>
    <property type="molecule type" value="Genomic_DNA"/>
</dbReference>
<dbReference type="Proteomes" id="UP001642260">
    <property type="component" value="Unassembled WGS sequence"/>
</dbReference>
<evidence type="ECO:0000313" key="6">
    <source>
        <dbReference type="Proteomes" id="UP001642260"/>
    </source>
</evidence>
<evidence type="ECO:0000313" key="5">
    <source>
        <dbReference type="EMBL" id="CAH8364068.1"/>
    </source>
</evidence>
<name>A0ABC8KZ87_ERUVS</name>
<feature type="region of interest" description="Disordered" evidence="4">
    <location>
        <begin position="610"/>
        <end position="629"/>
    </location>
</feature>